<dbReference type="InterPro" id="IPR002656">
    <property type="entry name" value="Acyl_transf_3_dom"/>
</dbReference>
<keyword evidence="5 7" id="KW-1133">Transmembrane helix</keyword>
<comment type="caution">
    <text evidence="9">The sequence shown here is derived from an EMBL/GenBank/DDBJ whole genome shotgun (WGS) entry which is preliminary data.</text>
</comment>
<evidence type="ECO:0000256" key="3">
    <source>
        <dbReference type="ARBA" id="ARBA00022475"/>
    </source>
</evidence>
<protein>
    <submittedName>
        <fullName evidence="9">Acyltransferase</fullName>
    </submittedName>
</protein>
<accession>A0A4S4FZD6</accession>
<dbReference type="PANTHER" id="PTHR40074">
    <property type="entry name" value="O-ACETYLTRANSFERASE WECH"/>
    <property type="match status" value="1"/>
</dbReference>
<keyword evidence="9" id="KW-0808">Transferase</keyword>
<organism evidence="9 10">
    <name type="scientific">Adlercreutzia caecimuris</name>
    <dbReference type="NCBI Taxonomy" id="671266"/>
    <lineage>
        <taxon>Bacteria</taxon>
        <taxon>Bacillati</taxon>
        <taxon>Actinomycetota</taxon>
        <taxon>Coriobacteriia</taxon>
        <taxon>Eggerthellales</taxon>
        <taxon>Eggerthellaceae</taxon>
        <taxon>Adlercreutzia</taxon>
    </lineage>
</organism>
<evidence type="ECO:0000259" key="8">
    <source>
        <dbReference type="Pfam" id="PF01757"/>
    </source>
</evidence>
<dbReference type="GO" id="GO:0016413">
    <property type="term" value="F:O-acetyltransferase activity"/>
    <property type="evidence" value="ECO:0007669"/>
    <property type="project" value="TreeGrafter"/>
</dbReference>
<dbReference type="AlphaFoldDB" id="A0A4S4FZD6"/>
<proteinExistence type="inferred from homology"/>
<comment type="subcellular location">
    <subcellularLocation>
        <location evidence="1">Cell membrane</location>
        <topology evidence="1">Multi-pass membrane protein</topology>
    </subcellularLocation>
</comment>
<dbReference type="Pfam" id="PF01757">
    <property type="entry name" value="Acyl_transf_3"/>
    <property type="match status" value="1"/>
</dbReference>
<evidence type="ECO:0000256" key="6">
    <source>
        <dbReference type="ARBA" id="ARBA00023136"/>
    </source>
</evidence>
<feature type="transmembrane region" description="Helical" evidence="7">
    <location>
        <begin position="38"/>
        <end position="55"/>
    </location>
</feature>
<keyword evidence="9" id="KW-0012">Acyltransferase</keyword>
<evidence type="ECO:0000256" key="7">
    <source>
        <dbReference type="SAM" id="Phobius"/>
    </source>
</evidence>
<feature type="transmembrane region" description="Helical" evidence="7">
    <location>
        <begin position="303"/>
        <end position="324"/>
    </location>
</feature>
<gene>
    <name evidence="9" type="ORF">E5986_09695</name>
</gene>
<dbReference type="GO" id="GO:0005886">
    <property type="term" value="C:plasma membrane"/>
    <property type="evidence" value="ECO:0007669"/>
    <property type="project" value="UniProtKB-SubCell"/>
</dbReference>
<keyword evidence="4 7" id="KW-0812">Transmembrane</keyword>
<comment type="similarity">
    <text evidence="2">Belongs to the acyltransferase 3 family.</text>
</comment>
<keyword evidence="6 7" id="KW-0472">Membrane</keyword>
<evidence type="ECO:0000256" key="5">
    <source>
        <dbReference type="ARBA" id="ARBA00022989"/>
    </source>
</evidence>
<evidence type="ECO:0000313" key="9">
    <source>
        <dbReference type="EMBL" id="THG36489.1"/>
    </source>
</evidence>
<dbReference type="GO" id="GO:0009246">
    <property type="term" value="P:enterobacterial common antigen biosynthetic process"/>
    <property type="evidence" value="ECO:0007669"/>
    <property type="project" value="TreeGrafter"/>
</dbReference>
<dbReference type="EMBL" id="SSTJ01000015">
    <property type="protein sequence ID" value="THG36489.1"/>
    <property type="molecule type" value="Genomic_DNA"/>
</dbReference>
<feature type="transmembrane region" description="Helical" evidence="7">
    <location>
        <begin position="198"/>
        <end position="216"/>
    </location>
</feature>
<sequence>MRTEAAGKDTAISLIRAIAMAMIITCHILQYLDMELAWWFNVGVQIFLCISGYLYGSRREQPCFTFVGKQFCKILLDYWVVIVPAMVLYMVFNVVDTFTVGEMAGYIVGYDTLPGGGHLWYVPIILFCYLLTPLMQSFFDYCEKRSPIGRWMHYLAAFLVVQTACYYFFPYFNGAWINCYLFGFLLRRVSSLRNQAKALNVCIFVLAIALNSVQIAVDYINPGAIEILPDVFISHYGLLCNYAHVSLGVSSFICMHNFFSKIGYCDGALRVLGLSDKYSYDVYLVHQFYILGPASLMEATPCFLVNVLLIIAATFVTAFAVNIVSSRVRKLVTWFSTKHLGATNQLKSNSK</sequence>
<name>A0A4S4FZD6_9ACTN</name>
<feature type="domain" description="Acyltransferase 3" evidence="8">
    <location>
        <begin position="11"/>
        <end position="321"/>
    </location>
</feature>
<feature type="transmembrane region" description="Helical" evidence="7">
    <location>
        <begin position="76"/>
        <end position="95"/>
    </location>
</feature>
<feature type="transmembrane region" description="Helical" evidence="7">
    <location>
        <begin position="12"/>
        <end position="32"/>
    </location>
</feature>
<feature type="transmembrane region" description="Helical" evidence="7">
    <location>
        <begin position="236"/>
        <end position="259"/>
    </location>
</feature>
<evidence type="ECO:0000256" key="1">
    <source>
        <dbReference type="ARBA" id="ARBA00004651"/>
    </source>
</evidence>
<evidence type="ECO:0000256" key="2">
    <source>
        <dbReference type="ARBA" id="ARBA00007400"/>
    </source>
</evidence>
<dbReference type="RefSeq" id="WP_136435461.1">
    <property type="nucleotide sequence ID" value="NZ_SSTJ01000015.1"/>
</dbReference>
<feature type="transmembrane region" description="Helical" evidence="7">
    <location>
        <begin position="175"/>
        <end position="191"/>
    </location>
</feature>
<dbReference type="PANTHER" id="PTHR40074:SF2">
    <property type="entry name" value="O-ACETYLTRANSFERASE WECH"/>
    <property type="match status" value="1"/>
</dbReference>
<dbReference type="Proteomes" id="UP000308978">
    <property type="component" value="Unassembled WGS sequence"/>
</dbReference>
<feature type="transmembrane region" description="Helical" evidence="7">
    <location>
        <begin position="119"/>
        <end position="139"/>
    </location>
</feature>
<evidence type="ECO:0000256" key="4">
    <source>
        <dbReference type="ARBA" id="ARBA00022692"/>
    </source>
</evidence>
<feature type="transmembrane region" description="Helical" evidence="7">
    <location>
        <begin position="151"/>
        <end position="169"/>
    </location>
</feature>
<keyword evidence="3" id="KW-1003">Cell membrane</keyword>
<evidence type="ECO:0000313" key="10">
    <source>
        <dbReference type="Proteomes" id="UP000308978"/>
    </source>
</evidence>
<reference evidence="9 10" key="1">
    <citation type="submission" date="2019-04" db="EMBL/GenBank/DDBJ databases">
        <title>Microbes associate with the intestines of laboratory mice.</title>
        <authorList>
            <person name="Navarre W."/>
            <person name="Wong E."/>
            <person name="Huang K.C."/>
            <person name="Tropini C."/>
            <person name="Ng K."/>
            <person name="Yu B."/>
        </authorList>
    </citation>
    <scope>NUCLEOTIDE SEQUENCE [LARGE SCALE GENOMIC DNA]</scope>
    <source>
        <strain evidence="9 10">NM80_B27</strain>
    </source>
</reference>